<name>A0ACC3ALZ1_9EURO</name>
<comment type="caution">
    <text evidence="1">The sequence shown here is derived from an EMBL/GenBank/DDBJ whole genome shotgun (WGS) entry which is preliminary data.</text>
</comment>
<reference evidence="1 2" key="1">
    <citation type="journal article" date="2023" name="ACS Omega">
        <title>Identification of the Neoaspergillic Acid Biosynthesis Gene Cluster by Establishing an In Vitro CRISPR-Ribonucleoprotein Genetic System in Aspergillus melleus.</title>
        <authorList>
            <person name="Yuan B."/>
            <person name="Grau M.F."/>
            <person name="Murata R.M."/>
            <person name="Torok T."/>
            <person name="Venkateswaran K."/>
            <person name="Stajich J.E."/>
            <person name="Wang C.C.C."/>
        </authorList>
    </citation>
    <scope>NUCLEOTIDE SEQUENCE [LARGE SCALE GENOMIC DNA]</scope>
    <source>
        <strain evidence="1 2">IMV 1140</strain>
    </source>
</reference>
<proteinExistence type="predicted"/>
<dbReference type="Proteomes" id="UP001177260">
    <property type="component" value="Unassembled WGS sequence"/>
</dbReference>
<accession>A0ACC3ALZ1</accession>
<organism evidence="1 2">
    <name type="scientific">Aspergillus melleus</name>
    <dbReference type="NCBI Taxonomy" id="138277"/>
    <lineage>
        <taxon>Eukaryota</taxon>
        <taxon>Fungi</taxon>
        <taxon>Dikarya</taxon>
        <taxon>Ascomycota</taxon>
        <taxon>Pezizomycotina</taxon>
        <taxon>Eurotiomycetes</taxon>
        <taxon>Eurotiomycetidae</taxon>
        <taxon>Eurotiales</taxon>
        <taxon>Aspergillaceae</taxon>
        <taxon>Aspergillus</taxon>
        <taxon>Aspergillus subgen. Circumdati</taxon>
    </lineage>
</organism>
<protein>
    <submittedName>
        <fullName evidence="1">Uncharacterized protein</fullName>
    </submittedName>
</protein>
<sequence length="552" mass="59216">MASEADYIIAGGGLAGCVVASRLKQHNPALKVLILEAGSDPSSNPNTESFPGLFSLLGSDLDWSYPTVPQTNTVGRSHEVHAGKALGGGSVINFGGWTRGDSADYDQWARMVGDHRWSYEGLLPYFRKSETYFDPTADPKQHGFDGPIRVTTVSASDEKRKYPLREPIKDAFTEIGVPFNPDGCSGNLAGISEFLETWKDGKRQAAHQAYSLKGVEVLTGAVVHRVEFAESDLSGKKIASALLLTDGRRFTARKEVILATGTLRTPQILMLSGIGPAETLSQRGISALIDAPEVGKNLTDHFALFQLFKLRNPERGLALGSPLLSDPAFMKGFPADWTINQDIPAHILEAAVHNDDAKFGTTTDASLLAPGRPLVETLVVYAPAGVPDVPMDGSFIVTSVMLLGSTSRGTVSIRSSSPTDNPMVDSNYFDTEADRVTLIHGIRRTLQALLDTNALKDYIEAEVPPPGMPALSLQSSDAELEARIRAVGVAHYHPSGTAAMGKVVDPDLRVYGAENLRVVDASVFPVSVGGHPQATLYAVAEQAAEIIFQDRL</sequence>
<gene>
    <name evidence="1" type="ORF">N8T08_002479</name>
</gene>
<evidence type="ECO:0000313" key="2">
    <source>
        <dbReference type="Proteomes" id="UP001177260"/>
    </source>
</evidence>
<keyword evidence="2" id="KW-1185">Reference proteome</keyword>
<dbReference type="EMBL" id="JAOPJF010000147">
    <property type="protein sequence ID" value="KAK1138464.1"/>
    <property type="molecule type" value="Genomic_DNA"/>
</dbReference>
<evidence type="ECO:0000313" key="1">
    <source>
        <dbReference type="EMBL" id="KAK1138464.1"/>
    </source>
</evidence>